<sequence>MRSQPRFTIERSENGFSIYRDGQAIATYARADQAIEAVRQFRERPAQAQQANVPPMIAQMKARLAQRA</sequence>
<accession>A0A1N6DMK4</accession>
<keyword evidence="2" id="KW-1185">Reference proteome</keyword>
<name>A0A1N6DMK4_9GAMM</name>
<dbReference type="EMBL" id="FSRE01000001">
    <property type="protein sequence ID" value="SIN72032.1"/>
    <property type="molecule type" value="Genomic_DNA"/>
</dbReference>
<reference evidence="1 2" key="1">
    <citation type="submission" date="2016-11" db="EMBL/GenBank/DDBJ databases">
        <authorList>
            <person name="Jaros S."/>
            <person name="Januszkiewicz K."/>
            <person name="Wedrychowicz H."/>
        </authorList>
    </citation>
    <scope>NUCLEOTIDE SEQUENCE [LARGE SCALE GENOMIC DNA]</scope>
    <source>
        <strain evidence="1 2">DSM 17737</strain>
    </source>
</reference>
<evidence type="ECO:0000313" key="2">
    <source>
        <dbReference type="Proteomes" id="UP000198461"/>
    </source>
</evidence>
<evidence type="ECO:0000313" key="1">
    <source>
        <dbReference type="EMBL" id="SIN72032.1"/>
    </source>
</evidence>
<protein>
    <submittedName>
        <fullName evidence="1">Uncharacterized protein</fullName>
    </submittedName>
</protein>
<organism evidence="1 2">
    <name type="scientific">Sulfurivirga caldicuralii</name>
    <dbReference type="NCBI Taxonomy" id="364032"/>
    <lineage>
        <taxon>Bacteria</taxon>
        <taxon>Pseudomonadati</taxon>
        <taxon>Pseudomonadota</taxon>
        <taxon>Gammaproteobacteria</taxon>
        <taxon>Thiotrichales</taxon>
        <taxon>Piscirickettsiaceae</taxon>
        <taxon>Sulfurivirga</taxon>
    </lineage>
</organism>
<dbReference type="RefSeq" id="WP_074200612.1">
    <property type="nucleotide sequence ID" value="NZ_FSRE01000001.1"/>
</dbReference>
<proteinExistence type="predicted"/>
<gene>
    <name evidence="1" type="ORF">SAMN05443662_0283</name>
</gene>
<dbReference type="Proteomes" id="UP000198461">
    <property type="component" value="Unassembled WGS sequence"/>
</dbReference>
<dbReference type="AlphaFoldDB" id="A0A1N6DMK4"/>